<evidence type="ECO:0000256" key="1">
    <source>
        <dbReference type="ARBA" id="ARBA00023015"/>
    </source>
</evidence>
<proteinExistence type="predicted"/>
<dbReference type="InterPro" id="IPR005471">
    <property type="entry name" value="Tscrpt_reg_IclR_N"/>
</dbReference>
<dbReference type="AlphaFoldDB" id="A0A1I3WCH5"/>
<gene>
    <name evidence="8" type="ORF">SAMN04487936_106277</name>
</gene>
<dbReference type="InterPro" id="IPR029016">
    <property type="entry name" value="GAF-like_dom_sf"/>
</dbReference>
<protein>
    <recommendedName>
        <fullName evidence="5">Glycerol operon regulatory protein</fullName>
    </recommendedName>
</protein>
<evidence type="ECO:0000256" key="3">
    <source>
        <dbReference type="ARBA" id="ARBA00023163"/>
    </source>
</evidence>
<dbReference type="SMART" id="SM00346">
    <property type="entry name" value="HTH_ICLR"/>
    <property type="match status" value="1"/>
</dbReference>
<dbReference type="GO" id="GO:0045892">
    <property type="term" value="P:negative regulation of DNA-templated transcription"/>
    <property type="evidence" value="ECO:0007669"/>
    <property type="project" value="UniProtKB-ARBA"/>
</dbReference>
<dbReference type="Gene3D" id="1.10.10.10">
    <property type="entry name" value="Winged helix-like DNA-binding domain superfamily/Winged helix DNA-binding domain"/>
    <property type="match status" value="1"/>
</dbReference>
<evidence type="ECO:0000313" key="9">
    <source>
        <dbReference type="Proteomes" id="UP000183557"/>
    </source>
</evidence>
<evidence type="ECO:0000313" key="8">
    <source>
        <dbReference type="EMBL" id="SFK04477.1"/>
    </source>
</evidence>
<dbReference type="PANTHER" id="PTHR30136:SF35">
    <property type="entry name" value="HTH-TYPE TRANSCRIPTIONAL REGULATOR RV1719"/>
    <property type="match status" value="1"/>
</dbReference>
<dbReference type="InterPro" id="IPR036388">
    <property type="entry name" value="WH-like_DNA-bd_sf"/>
</dbReference>
<keyword evidence="9" id="KW-1185">Reference proteome</keyword>
<dbReference type="GO" id="GO:0003700">
    <property type="term" value="F:DNA-binding transcription factor activity"/>
    <property type="evidence" value="ECO:0007669"/>
    <property type="project" value="TreeGrafter"/>
</dbReference>
<dbReference type="Proteomes" id="UP000183557">
    <property type="component" value="Unassembled WGS sequence"/>
</dbReference>
<dbReference type="Pfam" id="PF09339">
    <property type="entry name" value="HTH_IclR"/>
    <property type="match status" value="1"/>
</dbReference>
<dbReference type="EMBL" id="FOSB01000006">
    <property type="protein sequence ID" value="SFK04477.1"/>
    <property type="molecule type" value="Genomic_DNA"/>
</dbReference>
<dbReference type="GO" id="GO:0003677">
    <property type="term" value="F:DNA binding"/>
    <property type="evidence" value="ECO:0007669"/>
    <property type="project" value="UniProtKB-KW"/>
</dbReference>
<dbReference type="InterPro" id="IPR050707">
    <property type="entry name" value="HTH_MetabolicPath_Reg"/>
</dbReference>
<evidence type="ECO:0000256" key="2">
    <source>
        <dbReference type="ARBA" id="ARBA00023125"/>
    </source>
</evidence>
<dbReference type="InterPro" id="IPR014757">
    <property type="entry name" value="Tscrpt_reg_IclR_C"/>
</dbReference>
<organism evidence="8 9">
    <name type="scientific">Halobacillus dabanensis</name>
    <dbReference type="NCBI Taxonomy" id="240302"/>
    <lineage>
        <taxon>Bacteria</taxon>
        <taxon>Bacillati</taxon>
        <taxon>Bacillota</taxon>
        <taxon>Bacilli</taxon>
        <taxon>Bacillales</taxon>
        <taxon>Bacillaceae</taxon>
        <taxon>Halobacillus</taxon>
    </lineage>
</organism>
<evidence type="ECO:0000259" key="6">
    <source>
        <dbReference type="PROSITE" id="PS51077"/>
    </source>
</evidence>
<dbReference type="PROSITE" id="PS51077">
    <property type="entry name" value="HTH_ICLR"/>
    <property type="match status" value="1"/>
</dbReference>
<evidence type="ECO:0000256" key="4">
    <source>
        <dbReference type="ARBA" id="ARBA00058938"/>
    </source>
</evidence>
<dbReference type="SUPFAM" id="SSF46785">
    <property type="entry name" value="Winged helix' DNA-binding domain"/>
    <property type="match status" value="1"/>
</dbReference>
<dbReference type="Gene3D" id="3.30.450.40">
    <property type="match status" value="1"/>
</dbReference>
<feature type="domain" description="IclR-ED" evidence="7">
    <location>
        <begin position="72"/>
        <end position="254"/>
    </location>
</feature>
<dbReference type="SUPFAM" id="SSF55781">
    <property type="entry name" value="GAF domain-like"/>
    <property type="match status" value="1"/>
</dbReference>
<dbReference type="RefSeq" id="WP_075036875.1">
    <property type="nucleotide sequence ID" value="NZ_FOSB01000006.1"/>
</dbReference>
<dbReference type="Pfam" id="PF01614">
    <property type="entry name" value="IclR_C"/>
    <property type="match status" value="1"/>
</dbReference>
<keyword evidence="1" id="KW-0805">Transcription regulation</keyword>
<sequence length="258" mass="29399">MSSQKYLLTSIINAMRILNLYKTSKSKELSVTDISTRADLPKSTAHRLITTLRREGFLSQNPRNGKYRLGLSLLTLGGVISVHKEIYRDTFPFVEQLVREVDETCHICLLEEKHLVFYYRENRNEPENLVTNEGRKGPIHCTSAGLVLLAYQDPAFKEQVLSNPLRSYTPHTVTNPEELQTRLDSIEKEGFAVCDGEYYEGFSSVAVPIRDYSSNVVSSLTMICPTKRLKAKEISFYVNRLKETADDISEELGYYGEL</sequence>
<evidence type="ECO:0000256" key="5">
    <source>
        <dbReference type="ARBA" id="ARBA00070406"/>
    </source>
</evidence>
<dbReference type="FunFam" id="1.10.10.10:FF:000056">
    <property type="entry name" value="IclR family transcriptional regulator"/>
    <property type="match status" value="1"/>
</dbReference>
<dbReference type="PROSITE" id="PS51078">
    <property type="entry name" value="ICLR_ED"/>
    <property type="match status" value="1"/>
</dbReference>
<accession>A0A1I3WCH5</accession>
<dbReference type="PANTHER" id="PTHR30136">
    <property type="entry name" value="HELIX-TURN-HELIX TRANSCRIPTIONAL REGULATOR, ICLR FAMILY"/>
    <property type="match status" value="1"/>
</dbReference>
<dbReference type="InterPro" id="IPR036390">
    <property type="entry name" value="WH_DNA-bd_sf"/>
</dbReference>
<comment type="function">
    <text evidence="4">May be an activator protein for the gylABX operon.</text>
</comment>
<evidence type="ECO:0000259" key="7">
    <source>
        <dbReference type="PROSITE" id="PS51078"/>
    </source>
</evidence>
<feature type="domain" description="HTH iclR-type" evidence="6">
    <location>
        <begin position="8"/>
        <end position="71"/>
    </location>
</feature>
<keyword evidence="3" id="KW-0804">Transcription</keyword>
<name>A0A1I3WCH5_HALDA</name>
<keyword evidence="2" id="KW-0238">DNA-binding</keyword>
<reference evidence="9" key="1">
    <citation type="submission" date="2016-10" db="EMBL/GenBank/DDBJ databases">
        <authorList>
            <person name="Varghese N."/>
            <person name="Submissions S."/>
        </authorList>
    </citation>
    <scope>NUCLEOTIDE SEQUENCE [LARGE SCALE GENOMIC DNA]</scope>
    <source>
        <strain evidence="9">CGMCC 1.3704</strain>
    </source>
</reference>